<gene>
    <name evidence="2" type="ORF">E2C01_041393</name>
</gene>
<evidence type="ECO:0000313" key="2">
    <source>
        <dbReference type="EMBL" id="MPC47640.1"/>
    </source>
</evidence>
<feature type="region of interest" description="Disordered" evidence="1">
    <location>
        <begin position="1"/>
        <end position="48"/>
    </location>
</feature>
<accession>A0A5B7FJ55</accession>
<evidence type="ECO:0000256" key="1">
    <source>
        <dbReference type="SAM" id="MobiDB-lite"/>
    </source>
</evidence>
<proteinExistence type="predicted"/>
<dbReference type="Proteomes" id="UP000324222">
    <property type="component" value="Unassembled WGS sequence"/>
</dbReference>
<name>A0A5B7FJ55_PORTR</name>
<feature type="compositionally biased region" description="Pro residues" evidence="1">
    <location>
        <begin position="106"/>
        <end position="117"/>
    </location>
</feature>
<reference evidence="2 3" key="1">
    <citation type="submission" date="2019-05" db="EMBL/GenBank/DDBJ databases">
        <title>Another draft genome of Portunus trituberculatus and its Hox gene families provides insights of decapod evolution.</title>
        <authorList>
            <person name="Jeong J.-H."/>
            <person name="Song I."/>
            <person name="Kim S."/>
            <person name="Choi T."/>
            <person name="Kim D."/>
            <person name="Ryu S."/>
            <person name="Kim W."/>
        </authorList>
    </citation>
    <scope>NUCLEOTIDE SEQUENCE [LARGE SCALE GENOMIC DNA]</scope>
    <source>
        <tissue evidence="2">Muscle</tissue>
    </source>
</reference>
<dbReference type="AlphaFoldDB" id="A0A5B7FJ55"/>
<protein>
    <submittedName>
        <fullName evidence="2">Uncharacterized protein</fullName>
    </submittedName>
</protein>
<keyword evidence="3" id="KW-1185">Reference proteome</keyword>
<sequence length="117" mass="12664">MSRNQGGNFVIFRPLPLEEKKPTASARASRPRRPSPRRPLPTTTQKTALKINLRVRHFNFPYQLGFTCDLKRGVCGNGKGVDASVGDEGSSLGVGPREDNGTLGRPSPPLPPPPPPQ</sequence>
<organism evidence="2 3">
    <name type="scientific">Portunus trituberculatus</name>
    <name type="common">Swimming crab</name>
    <name type="synonym">Neptunus trituberculatus</name>
    <dbReference type="NCBI Taxonomy" id="210409"/>
    <lineage>
        <taxon>Eukaryota</taxon>
        <taxon>Metazoa</taxon>
        <taxon>Ecdysozoa</taxon>
        <taxon>Arthropoda</taxon>
        <taxon>Crustacea</taxon>
        <taxon>Multicrustacea</taxon>
        <taxon>Malacostraca</taxon>
        <taxon>Eumalacostraca</taxon>
        <taxon>Eucarida</taxon>
        <taxon>Decapoda</taxon>
        <taxon>Pleocyemata</taxon>
        <taxon>Brachyura</taxon>
        <taxon>Eubrachyura</taxon>
        <taxon>Portunoidea</taxon>
        <taxon>Portunidae</taxon>
        <taxon>Portuninae</taxon>
        <taxon>Portunus</taxon>
    </lineage>
</organism>
<evidence type="ECO:0000313" key="3">
    <source>
        <dbReference type="Proteomes" id="UP000324222"/>
    </source>
</evidence>
<feature type="region of interest" description="Disordered" evidence="1">
    <location>
        <begin position="77"/>
        <end position="117"/>
    </location>
</feature>
<dbReference type="EMBL" id="VSRR010007845">
    <property type="protein sequence ID" value="MPC47640.1"/>
    <property type="molecule type" value="Genomic_DNA"/>
</dbReference>
<comment type="caution">
    <text evidence="2">The sequence shown here is derived from an EMBL/GenBank/DDBJ whole genome shotgun (WGS) entry which is preliminary data.</text>
</comment>